<organism evidence="1 2">
    <name type="scientific">Kitasatospora terrestris</name>
    <dbReference type="NCBI Taxonomy" id="258051"/>
    <lineage>
        <taxon>Bacteria</taxon>
        <taxon>Bacillati</taxon>
        <taxon>Actinomycetota</taxon>
        <taxon>Actinomycetes</taxon>
        <taxon>Kitasatosporales</taxon>
        <taxon>Streptomycetaceae</taxon>
        <taxon>Kitasatospora</taxon>
    </lineage>
</organism>
<gene>
    <name evidence="1" type="ORF">GCM10023235_31120</name>
</gene>
<dbReference type="Pfam" id="PF10604">
    <property type="entry name" value="Polyketide_cyc2"/>
    <property type="match status" value="1"/>
</dbReference>
<dbReference type="SUPFAM" id="SSF55961">
    <property type="entry name" value="Bet v1-like"/>
    <property type="match status" value="1"/>
</dbReference>
<dbReference type="Gene3D" id="3.30.530.20">
    <property type="match status" value="1"/>
</dbReference>
<dbReference type="CDD" id="cd07812">
    <property type="entry name" value="SRPBCC"/>
    <property type="match status" value="1"/>
</dbReference>
<dbReference type="Proteomes" id="UP001501752">
    <property type="component" value="Unassembled WGS sequence"/>
</dbReference>
<evidence type="ECO:0000313" key="2">
    <source>
        <dbReference type="Proteomes" id="UP001501752"/>
    </source>
</evidence>
<dbReference type="InterPro" id="IPR019587">
    <property type="entry name" value="Polyketide_cyclase/dehydratase"/>
</dbReference>
<protein>
    <submittedName>
        <fullName evidence="1">SRPBCC family protein</fullName>
    </submittedName>
</protein>
<proteinExistence type="predicted"/>
<dbReference type="InterPro" id="IPR023393">
    <property type="entry name" value="START-like_dom_sf"/>
</dbReference>
<keyword evidence="2" id="KW-1185">Reference proteome</keyword>
<accession>A0ABP9DNQ6</accession>
<evidence type="ECO:0000313" key="1">
    <source>
        <dbReference type="EMBL" id="GAA4851832.1"/>
    </source>
</evidence>
<name>A0ABP9DNQ6_9ACTN</name>
<comment type="caution">
    <text evidence="1">The sequence shown here is derived from an EMBL/GenBank/DDBJ whole genome shotgun (WGS) entry which is preliminary data.</text>
</comment>
<dbReference type="EMBL" id="BAABIS010000001">
    <property type="protein sequence ID" value="GAA4851832.1"/>
    <property type="molecule type" value="Genomic_DNA"/>
</dbReference>
<dbReference type="RefSeq" id="WP_345697426.1">
    <property type="nucleotide sequence ID" value="NZ_BAABIS010000001.1"/>
</dbReference>
<reference evidence="2" key="1">
    <citation type="journal article" date="2019" name="Int. J. Syst. Evol. Microbiol.">
        <title>The Global Catalogue of Microorganisms (GCM) 10K type strain sequencing project: providing services to taxonomists for standard genome sequencing and annotation.</title>
        <authorList>
            <consortium name="The Broad Institute Genomics Platform"/>
            <consortium name="The Broad Institute Genome Sequencing Center for Infectious Disease"/>
            <person name="Wu L."/>
            <person name="Ma J."/>
        </authorList>
    </citation>
    <scope>NUCLEOTIDE SEQUENCE [LARGE SCALE GENOMIC DNA]</scope>
    <source>
        <strain evidence="2">JCM 13006</strain>
    </source>
</reference>
<sequence length="159" mass="17754">MEREWVVEESVVVGVAPEAAYGVVAQVRRTGEWSPECRAVWARRGALVAGERFVGWNRKGLLLWFTTCRVTVAEPGREFAFRVGALGLPIALWGYRFEPAADGGTVLTEYWQDLRTGRSRRPAELLGLVFSGTRAEDRAGVNRAGMRTTLERMKAALER</sequence>